<evidence type="ECO:0000313" key="1">
    <source>
        <dbReference type="EMBL" id="KAF2256552.1"/>
    </source>
</evidence>
<dbReference type="RefSeq" id="XP_033691556.1">
    <property type="nucleotide sequence ID" value="XM_033832520.1"/>
</dbReference>
<evidence type="ECO:0000313" key="2">
    <source>
        <dbReference type="Proteomes" id="UP000800094"/>
    </source>
</evidence>
<dbReference type="GO" id="GO:0051118">
    <property type="term" value="F:glucan endo-1,3-alpha-glucosidase activity"/>
    <property type="evidence" value="ECO:0007669"/>
    <property type="project" value="InterPro"/>
</dbReference>
<proteinExistence type="predicted"/>
<keyword evidence="1" id="KW-0378">Hydrolase</keyword>
<organism evidence="1 2">
    <name type="scientific">Trematosphaeria pertusa</name>
    <dbReference type="NCBI Taxonomy" id="390896"/>
    <lineage>
        <taxon>Eukaryota</taxon>
        <taxon>Fungi</taxon>
        <taxon>Dikarya</taxon>
        <taxon>Ascomycota</taxon>
        <taxon>Pezizomycotina</taxon>
        <taxon>Dothideomycetes</taxon>
        <taxon>Pleosporomycetidae</taxon>
        <taxon>Pleosporales</taxon>
        <taxon>Massarineae</taxon>
        <taxon>Trematosphaeriaceae</taxon>
        <taxon>Trematosphaeria</taxon>
    </lineage>
</organism>
<dbReference type="Pfam" id="PF03659">
    <property type="entry name" value="Glyco_hydro_71"/>
    <property type="match status" value="1"/>
</dbReference>
<gene>
    <name evidence="1" type="ORF">BU26DRAFT_558003</name>
</gene>
<sequence length="116" mass="11964">MVGFEAASSMRLDTAKLADELSLSMCLQDKVFFTALIKSLPATVSVQSGGKPPTSFQATKTGLNHSSQPFNVQNGAVIVTIGRNGAAAVQGSSRALMSSPRSGNADYNAWVGSALA</sequence>
<dbReference type="Proteomes" id="UP000800094">
    <property type="component" value="Unassembled WGS sequence"/>
</dbReference>
<name>A0A6A6J2W0_9PLEO</name>
<keyword evidence="2" id="KW-1185">Reference proteome</keyword>
<accession>A0A6A6J2W0</accession>
<dbReference type="EMBL" id="ML987189">
    <property type="protein sequence ID" value="KAF2256552.1"/>
    <property type="molecule type" value="Genomic_DNA"/>
</dbReference>
<dbReference type="InterPro" id="IPR005197">
    <property type="entry name" value="Glyco_hydro_71"/>
</dbReference>
<dbReference type="OrthoDB" id="3257981at2759"/>
<protein>
    <submittedName>
        <fullName evidence="1">Glycoside hydrolase family 71 protein</fullName>
    </submittedName>
</protein>
<reference evidence="1" key="1">
    <citation type="journal article" date="2020" name="Stud. Mycol.">
        <title>101 Dothideomycetes genomes: a test case for predicting lifestyles and emergence of pathogens.</title>
        <authorList>
            <person name="Haridas S."/>
            <person name="Albert R."/>
            <person name="Binder M."/>
            <person name="Bloem J."/>
            <person name="Labutti K."/>
            <person name="Salamov A."/>
            <person name="Andreopoulos B."/>
            <person name="Baker S."/>
            <person name="Barry K."/>
            <person name="Bills G."/>
            <person name="Bluhm B."/>
            <person name="Cannon C."/>
            <person name="Castanera R."/>
            <person name="Culley D."/>
            <person name="Daum C."/>
            <person name="Ezra D."/>
            <person name="Gonzalez J."/>
            <person name="Henrissat B."/>
            <person name="Kuo A."/>
            <person name="Liang C."/>
            <person name="Lipzen A."/>
            <person name="Lutzoni F."/>
            <person name="Magnuson J."/>
            <person name="Mondo S."/>
            <person name="Nolan M."/>
            <person name="Ohm R."/>
            <person name="Pangilinan J."/>
            <person name="Park H.-J."/>
            <person name="Ramirez L."/>
            <person name="Alfaro M."/>
            <person name="Sun H."/>
            <person name="Tritt A."/>
            <person name="Yoshinaga Y."/>
            <person name="Zwiers L.-H."/>
            <person name="Turgeon B."/>
            <person name="Goodwin S."/>
            <person name="Spatafora J."/>
            <person name="Crous P."/>
            <person name="Grigoriev I."/>
        </authorList>
    </citation>
    <scope>NUCLEOTIDE SEQUENCE</scope>
    <source>
        <strain evidence="1">CBS 122368</strain>
    </source>
</reference>
<dbReference type="AlphaFoldDB" id="A0A6A6J2W0"/>
<dbReference type="GeneID" id="54585850"/>